<keyword evidence="1" id="KW-0175">Coiled coil</keyword>
<dbReference type="RefSeq" id="WP_114399956.1">
    <property type="nucleotide sequence ID" value="NZ_QEIM01000167.1"/>
</dbReference>
<evidence type="ECO:0000313" key="4">
    <source>
        <dbReference type="Proteomes" id="UP000253318"/>
    </source>
</evidence>
<name>A0A368SYG5_9ACTN</name>
<feature type="compositionally biased region" description="Basic and acidic residues" evidence="2">
    <location>
        <begin position="267"/>
        <end position="277"/>
    </location>
</feature>
<feature type="coiled-coil region" evidence="1">
    <location>
        <begin position="38"/>
        <end position="75"/>
    </location>
</feature>
<evidence type="ECO:0000256" key="2">
    <source>
        <dbReference type="SAM" id="MobiDB-lite"/>
    </source>
</evidence>
<evidence type="ECO:0000256" key="1">
    <source>
        <dbReference type="SAM" id="Coils"/>
    </source>
</evidence>
<feature type="region of interest" description="Disordered" evidence="2">
    <location>
        <begin position="210"/>
        <end position="284"/>
    </location>
</feature>
<feature type="compositionally biased region" description="Low complexity" evidence="2">
    <location>
        <begin position="235"/>
        <end position="245"/>
    </location>
</feature>
<proteinExistence type="predicted"/>
<gene>
    <name evidence="3" type="ORF">DEF24_25700</name>
</gene>
<sequence length="284" mass="30943">MTIVVGAVAVVLTTLAVSLGVQLRQALVSAGNTREENLQKALGSRGEYEAALQDLEEARERRDDIRRDKTAELHKQGETSDKITRILLDINLKKPLITEKLAKLVELGILKEVYAMGDTAGVAAELKVKLPEELAEWHAMAPQDRPKEMTPRFEAHVESGVLTKSYEAGDTSQLSPQQRDKLLKNLEMLQSLAKNARLEEIPGRRIEEVRKAREEHRAAVAGPESTSAPQLGEGATNTASTASSARGIGAVMGRIRNGAGRQANGSGERRRGADTRQRGTGRTR</sequence>
<reference evidence="3 4" key="1">
    <citation type="submission" date="2018-04" db="EMBL/GenBank/DDBJ databases">
        <title>Novel actinobacteria from marine sediment.</title>
        <authorList>
            <person name="Ng Z.Y."/>
            <person name="Tan G.Y.A."/>
        </authorList>
    </citation>
    <scope>NUCLEOTIDE SEQUENCE [LARGE SCALE GENOMIC DNA]</scope>
    <source>
        <strain evidence="3 4">TPS81</strain>
    </source>
</reference>
<keyword evidence="4" id="KW-1185">Reference proteome</keyword>
<dbReference type="AlphaFoldDB" id="A0A368SYG5"/>
<protein>
    <submittedName>
        <fullName evidence="3">Uncharacterized protein</fullName>
    </submittedName>
</protein>
<evidence type="ECO:0000313" key="3">
    <source>
        <dbReference type="EMBL" id="RCV48982.1"/>
    </source>
</evidence>
<comment type="caution">
    <text evidence="3">The sequence shown here is derived from an EMBL/GenBank/DDBJ whole genome shotgun (WGS) entry which is preliminary data.</text>
</comment>
<dbReference type="EMBL" id="QEIN01000355">
    <property type="protein sequence ID" value="RCV48982.1"/>
    <property type="molecule type" value="Genomic_DNA"/>
</dbReference>
<organism evidence="3 4">
    <name type="scientific">Marinitenerispora sediminis</name>
    <dbReference type="NCBI Taxonomy" id="1931232"/>
    <lineage>
        <taxon>Bacteria</taxon>
        <taxon>Bacillati</taxon>
        <taxon>Actinomycetota</taxon>
        <taxon>Actinomycetes</taxon>
        <taxon>Streptosporangiales</taxon>
        <taxon>Nocardiopsidaceae</taxon>
        <taxon>Marinitenerispora</taxon>
    </lineage>
</organism>
<accession>A0A368SYG5</accession>
<dbReference type="Proteomes" id="UP000253318">
    <property type="component" value="Unassembled WGS sequence"/>
</dbReference>